<dbReference type="NCBIfam" id="NF041644">
    <property type="entry name" value="CBO0543_fam"/>
    <property type="match status" value="1"/>
</dbReference>
<dbReference type="AlphaFoldDB" id="A0A6C0FZR2"/>
<keyword evidence="1" id="KW-0472">Membrane</keyword>
<keyword evidence="1" id="KW-1133">Transmembrane helix</keyword>
<dbReference type="InterPro" id="IPR048147">
    <property type="entry name" value="CBO0543-like"/>
</dbReference>
<feature type="transmembrane region" description="Helical" evidence="1">
    <location>
        <begin position="144"/>
        <end position="161"/>
    </location>
</feature>
<sequence>MHLGLAILSVMTAFKWADWKHWKKYHPTMLFMAVGAFLYEYLTKDQTMWKFHPDFLYNHTVTVVVYAIATMPLNIFLFLSRLPERGFWKKSLHVAIWTAIYSLTEWAMVHTGRISYQNNWSLLYSILFDLMMFPMMILHHRRPVTAYLFSIVIVCCLLHAFEVELE</sequence>
<keyword evidence="3" id="KW-1185">Reference proteome</keyword>
<name>A0A6C0FZR2_9BACL</name>
<dbReference type="EMBL" id="CP048209">
    <property type="protein sequence ID" value="QHT61013.1"/>
    <property type="molecule type" value="Genomic_DNA"/>
</dbReference>
<organism evidence="2 3">
    <name type="scientific">Paenibacillus lycopersici</name>
    <dbReference type="NCBI Taxonomy" id="2704462"/>
    <lineage>
        <taxon>Bacteria</taxon>
        <taxon>Bacillati</taxon>
        <taxon>Bacillota</taxon>
        <taxon>Bacilli</taxon>
        <taxon>Bacillales</taxon>
        <taxon>Paenibacillaceae</taxon>
        <taxon>Paenibacillus</taxon>
    </lineage>
</organism>
<feature type="transmembrane region" description="Helical" evidence="1">
    <location>
        <begin position="91"/>
        <end position="109"/>
    </location>
</feature>
<feature type="transmembrane region" description="Helical" evidence="1">
    <location>
        <begin position="25"/>
        <end position="43"/>
    </location>
</feature>
<keyword evidence="1" id="KW-0812">Transmembrane</keyword>
<accession>A0A6C0FZR2</accession>
<evidence type="ECO:0000313" key="2">
    <source>
        <dbReference type="EMBL" id="QHT61013.1"/>
    </source>
</evidence>
<evidence type="ECO:0000313" key="3">
    <source>
        <dbReference type="Proteomes" id="UP000476064"/>
    </source>
</evidence>
<dbReference type="Proteomes" id="UP000476064">
    <property type="component" value="Chromosome"/>
</dbReference>
<feature type="transmembrane region" description="Helical" evidence="1">
    <location>
        <begin position="121"/>
        <end position="138"/>
    </location>
</feature>
<gene>
    <name evidence="2" type="ORF">GXP70_14345</name>
</gene>
<proteinExistence type="predicted"/>
<protein>
    <submittedName>
        <fullName evidence="2">Uncharacterized protein</fullName>
    </submittedName>
</protein>
<evidence type="ECO:0000256" key="1">
    <source>
        <dbReference type="SAM" id="Phobius"/>
    </source>
</evidence>
<feature type="transmembrane region" description="Helical" evidence="1">
    <location>
        <begin position="55"/>
        <end position="79"/>
    </location>
</feature>
<dbReference type="KEGG" id="plyc:GXP70_14345"/>
<reference evidence="2 3" key="1">
    <citation type="submission" date="2020-01" db="EMBL/GenBank/DDBJ databases">
        <title>Paenibacillus sp. nov., isolated from tomato rhizosphere.</title>
        <authorList>
            <person name="Weon H.-Y."/>
            <person name="Lee S.A."/>
        </authorList>
    </citation>
    <scope>NUCLEOTIDE SEQUENCE [LARGE SCALE GENOMIC DNA]</scope>
    <source>
        <strain evidence="2 3">12200R-189</strain>
    </source>
</reference>